<dbReference type="GO" id="GO:0030855">
    <property type="term" value="P:epithelial cell differentiation"/>
    <property type="evidence" value="ECO:0007669"/>
    <property type="project" value="UniProtKB-ARBA"/>
</dbReference>
<comment type="subcellular location">
    <subcellularLocation>
        <location evidence="1">Membrane</location>
        <topology evidence="1">Single-pass type I membrane protein</topology>
    </subcellularLocation>
</comment>
<evidence type="ECO:0000256" key="4">
    <source>
        <dbReference type="ARBA" id="ARBA00022692"/>
    </source>
</evidence>
<keyword evidence="12" id="KW-0768">Sushi</keyword>
<dbReference type="InterPro" id="IPR018097">
    <property type="entry name" value="EGF_Ca-bd_CS"/>
</dbReference>
<reference evidence="15" key="1">
    <citation type="submission" date="2020-07" db="EMBL/GenBank/DDBJ databases">
        <title>Clarias magur genome sequencing, assembly and annotation.</title>
        <authorList>
            <person name="Kushwaha B."/>
            <person name="Kumar R."/>
            <person name="Das P."/>
            <person name="Joshi C.G."/>
            <person name="Kumar D."/>
            <person name="Nagpure N.S."/>
            <person name="Pandey M."/>
            <person name="Agarwal S."/>
            <person name="Srivastava S."/>
            <person name="Singh M."/>
            <person name="Sahoo L."/>
            <person name="Jayasankar P."/>
            <person name="Meher P.K."/>
            <person name="Koringa P.G."/>
            <person name="Iquebal M.A."/>
            <person name="Das S.P."/>
            <person name="Bit A."/>
            <person name="Patnaik S."/>
            <person name="Patel N."/>
            <person name="Shah T.M."/>
            <person name="Hinsu A."/>
            <person name="Jena J.K."/>
        </authorList>
    </citation>
    <scope>NUCLEOTIDE SEQUENCE</scope>
    <source>
        <strain evidence="15">CIFAMagur01</strain>
        <tissue evidence="15">Testis</tissue>
    </source>
</reference>
<keyword evidence="16" id="KW-1185">Reference proteome</keyword>
<keyword evidence="4" id="KW-0812">Transmembrane</keyword>
<dbReference type="PANTHER" id="PTHR24034">
    <property type="entry name" value="EGF-LIKE DOMAIN-CONTAINING PROTEIN"/>
    <property type="match status" value="1"/>
</dbReference>
<keyword evidence="10" id="KW-0675">Receptor</keyword>
<dbReference type="SMART" id="SM00179">
    <property type="entry name" value="EGF_CA"/>
    <property type="match status" value="4"/>
</dbReference>
<dbReference type="EMBL" id="QNUK01000064">
    <property type="protein sequence ID" value="KAF5904014.1"/>
    <property type="molecule type" value="Genomic_DNA"/>
</dbReference>
<name>A0A8J4ULA0_CLAMG</name>
<evidence type="ECO:0000256" key="10">
    <source>
        <dbReference type="ARBA" id="ARBA00023170"/>
    </source>
</evidence>
<keyword evidence="6" id="KW-0677">Repeat</keyword>
<keyword evidence="3" id="KW-0254">Endocytosis</keyword>
<comment type="caution">
    <text evidence="12">Lacks conserved residue(s) required for the propagation of feature annotation.</text>
</comment>
<feature type="domain" description="Sushi" evidence="14">
    <location>
        <begin position="54"/>
        <end position="113"/>
    </location>
</feature>
<proteinExistence type="predicted"/>
<evidence type="ECO:0000259" key="14">
    <source>
        <dbReference type="PROSITE" id="PS50923"/>
    </source>
</evidence>
<evidence type="ECO:0000256" key="3">
    <source>
        <dbReference type="ARBA" id="ARBA00022583"/>
    </source>
</evidence>
<keyword evidence="9 12" id="KW-1015">Disulfide bond</keyword>
<feature type="region of interest" description="Disordered" evidence="13">
    <location>
        <begin position="160"/>
        <end position="188"/>
    </location>
</feature>
<dbReference type="PROSITE" id="PS01187">
    <property type="entry name" value="EGF_CA"/>
    <property type="match status" value="1"/>
</dbReference>
<dbReference type="Proteomes" id="UP000727407">
    <property type="component" value="Unassembled WGS sequence"/>
</dbReference>
<feature type="region of interest" description="Disordered" evidence="13">
    <location>
        <begin position="325"/>
        <end position="347"/>
    </location>
</feature>
<dbReference type="PROSITE" id="PS50923">
    <property type="entry name" value="SUSHI"/>
    <property type="match status" value="2"/>
</dbReference>
<dbReference type="FunFam" id="2.10.25.10:FF:000038">
    <property type="entry name" value="Fibrillin 2"/>
    <property type="match status" value="2"/>
</dbReference>
<feature type="domain" description="Sushi" evidence="14">
    <location>
        <begin position="556"/>
        <end position="620"/>
    </location>
</feature>
<dbReference type="AlphaFoldDB" id="A0A8J4ULA0"/>
<dbReference type="GO" id="GO:0016020">
    <property type="term" value="C:membrane"/>
    <property type="evidence" value="ECO:0007669"/>
    <property type="project" value="UniProtKB-SubCell"/>
</dbReference>
<feature type="disulfide bond" evidence="12">
    <location>
        <begin position="56"/>
        <end position="99"/>
    </location>
</feature>
<accession>A0A8J4ULA0</accession>
<dbReference type="PANTHER" id="PTHR24034:SF137">
    <property type="entry name" value="SI:DKEY-163F14.6"/>
    <property type="match status" value="1"/>
</dbReference>
<dbReference type="CDD" id="cd00033">
    <property type="entry name" value="CCP"/>
    <property type="match status" value="3"/>
</dbReference>
<dbReference type="GO" id="GO:0006897">
    <property type="term" value="P:endocytosis"/>
    <property type="evidence" value="ECO:0007669"/>
    <property type="project" value="UniProtKB-KW"/>
</dbReference>
<dbReference type="CDD" id="cd00054">
    <property type="entry name" value="EGF_CA"/>
    <property type="match status" value="2"/>
</dbReference>
<evidence type="ECO:0000256" key="12">
    <source>
        <dbReference type="PROSITE-ProRule" id="PRU00302"/>
    </source>
</evidence>
<dbReference type="InterPro" id="IPR049883">
    <property type="entry name" value="NOTCH1_EGF-like"/>
</dbReference>
<dbReference type="OrthoDB" id="446173at2759"/>
<evidence type="ECO:0000256" key="2">
    <source>
        <dbReference type="ARBA" id="ARBA00022536"/>
    </source>
</evidence>
<keyword evidence="7" id="KW-1133">Transmembrane helix</keyword>
<feature type="region of interest" description="Disordered" evidence="13">
    <location>
        <begin position="262"/>
        <end position="302"/>
    </location>
</feature>
<keyword evidence="8" id="KW-0472">Membrane</keyword>
<dbReference type="PROSITE" id="PS01186">
    <property type="entry name" value="EGF_2"/>
    <property type="match status" value="3"/>
</dbReference>
<feature type="non-terminal residue" evidence="15">
    <location>
        <position position="863"/>
    </location>
</feature>
<dbReference type="Gene3D" id="2.10.25.10">
    <property type="entry name" value="Laminin"/>
    <property type="match status" value="5"/>
</dbReference>
<evidence type="ECO:0000256" key="11">
    <source>
        <dbReference type="ARBA" id="ARBA00023180"/>
    </source>
</evidence>
<evidence type="ECO:0000256" key="8">
    <source>
        <dbReference type="ARBA" id="ARBA00023136"/>
    </source>
</evidence>
<evidence type="ECO:0000256" key="1">
    <source>
        <dbReference type="ARBA" id="ARBA00004479"/>
    </source>
</evidence>
<organism evidence="15 16">
    <name type="scientific">Clarias magur</name>
    <name type="common">Asian catfish</name>
    <name type="synonym">Macropteronotus magur</name>
    <dbReference type="NCBI Taxonomy" id="1594786"/>
    <lineage>
        <taxon>Eukaryota</taxon>
        <taxon>Metazoa</taxon>
        <taxon>Chordata</taxon>
        <taxon>Craniata</taxon>
        <taxon>Vertebrata</taxon>
        <taxon>Euteleostomi</taxon>
        <taxon>Actinopterygii</taxon>
        <taxon>Neopterygii</taxon>
        <taxon>Teleostei</taxon>
        <taxon>Ostariophysi</taxon>
        <taxon>Siluriformes</taxon>
        <taxon>Clariidae</taxon>
        <taxon>Clarias</taxon>
    </lineage>
</organism>
<dbReference type="Pfam" id="PF07645">
    <property type="entry name" value="EGF_CA"/>
    <property type="match status" value="3"/>
</dbReference>
<comment type="caution">
    <text evidence="15">The sequence shown here is derived from an EMBL/GenBank/DDBJ whole genome shotgun (WGS) entry which is preliminary data.</text>
</comment>
<evidence type="ECO:0000256" key="13">
    <source>
        <dbReference type="SAM" id="MobiDB-lite"/>
    </source>
</evidence>
<dbReference type="InterPro" id="IPR035976">
    <property type="entry name" value="Sushi/SCR/CCP_sf"/>
</dbReference>
<evidence type="ECO:0000256" key="6">
    <source>
        <dbReference type="ARBA" id="ARBA00022737"/>
    </source>
</evidence>
<dbReference type="SMART" id="SM00181">
    <property type="entry name" value="EGF"/>
    <property type="match status" value="5"/>
</dbReference>
<dbReference type="GO" id="GO:0048251">
    <property type="term" value="P:elastic fiber assembly"/>
    <property type="evidence" value="ECO:0007669"/>
    <property type="project" value="TreeGrafter"/>
</dbReference>
<evidence type="ECO:0000256" key="7">
    <source>
        <dbReference type="ARBA" id="ARBA00022989"/>
    </source>
</evidence>
<gene>
    <name evidence="15" type="ORF">DAT39_006255</name>
</gene>
<dbReference type="InterPro" id="IPR000742">
    <property type="entry name" value="EGF"/>
</dbReference>
<dbReference type="InterPro" id="IPR000152">
    <property type="entry name" value="EGF-type_Asp/Asn_hydroxyl_site"/>
</dbReference>
<dbReference type="SUPFAM" id="SSF57535">
    <property type="entry name" value="Complement control module/SCR domain"/>
    <property type="match status" value="3"/>
</dbReference>
<dbReference type="SMART" id="SM00032">
    <property type="entry name" value="CCP"/>
    <property type="match status" value="3"/>
</dbReference>
<keyword evidence="11" id="KW-0325">Glycoprotein</keyword>
<evidence type="ECO:0000313" key="16">
    <source>
        <dbReference type="Proteomes" id="UP000727407"/>
    </source>
</evidence>
<dbReference type="Pfam" id="PF00084">
    <property type="entry name" value="Sushi"/>
    <property type="match status" value="3"/>
</dbReference>
<keyword evidence="5" id="KW-0732">Signal</keyword>
<dbReference type="GO" id="GO:0005509">
    <property type="term" value="F:calcium ion binding"/>
    <property type="evidence" value="ECO:0007669"/>
    <property type="project" value="InterPro"/>
</dbReference>
<dbReference type="InterPro" id="IPR050751">
    <property type="entry name" value="ECM_structural_protein"/>
</dbReference>
<evidence type="ECO:0000313" key="15">
    <source>
        <dbReference type="EMBL" id="KAF5904014.1"/>
    </source>
</evidence>
<dbReference type="InterPro" id="IPR000436">
    <property type="entry name" value="Sushi_SCR_CCP_dom"/>
</dbReference>
<dbReference type="Gene3D" id="2.10.70.10">
    <property type="entry name" value="Complement Module, domain 1"/>
    <property type="match status" value="3"/>
</dbReference>
<feature type="compositionally biased region" description="Basic and acidic residues" evidence="13">
    <location>
        <begin position="276"/>
        <end position="302"/>
    </location>
</feature>
<dbReference type="InterPro" id="IPR001881">
    <property type="entry name" value="EGF-like_Ca-bd_dom"/>
</dbReference>
<dbReference type="FunFam" id="2.10.25.10:FF:000009">
    <property type="entry name" value="Low-density lipoprotein receptor isoform 1"/>
    <property type="match status" value="1"/>
</dbReference>
<feature type="compositionally biased region" description="Polar residues" evidence="13">
    <location>
        <begin position="262"/>
        <end position="272"/>
    </location>
</feature>
<keyword evidence="2" id="KW-0245">EGF-like domain</keyword>
<dbReference type="PROSITE" id="PS00010">
    <property type="entry name" value="ASX_HYDROXYL"/>
    <property type="match status" value="1"/>
</dbReference>
<protein>
    <submittedName>
        <fullName evidence="15">Fibulin-1-like isoform X2</fullName>
    </submittedName>
</protein>
<feature type="non-terminal residue" evidence="15">
    <location>
        <position position="1"/>
    </location>
</feature>
<sequence>VAASGCSNFRHLENGRTFFRYGGLYITFSCDPGFRIHGHRTSSCVSGQWARHPPLCVAPGCLSPGKLLHGSTLMSPDGSLVQFTCNTGFRLFGSALLYCKGKSWNGSIPVCKELDIMNLFQHKQTSLSDLVMELNQDMTNLKKHLGAIAITAAKESFLKSSLPGAPQPQPQLTGDLPKDSQKHPNHPNILWHDQITTQASVGTVGPEATITKRNTVGGTTTFEESLIHAPLPVNSPTITTITLLPSSLLSNNMQSTTLVSSTINDQQEQPKGSSRFIDRMSPKGEETRENHLTSTTETRHEVRTPLQVPGVSRGNNLDRILTTADPSAAKTHNSLQDGAPLDEPRVSPEIFRNGDFSRNVSNATATDTDISEFVQVTQEVSTAVSTTSRLDLAGSKNKPLASKPFATSNLANSPPLISSGIHDGQFVLWSTVAVRADEEFVPRTAQTARAPAMDSTPVIPTRYLQPKLLTKGSTMEDKDLLEPHRLSVRQKNGELHGDEIAPPTSSLLISNHDQENATTEQSVVNQTLASTAKHKISVTTSAMSGVPVGHSSKRRPACPYPPLPAHGTFYFHTIPNPAPFQFKHYIQYACYAGYTLANGDVYSYCLEDGRWSGVTPMCIGLTPCSLNNGGCSQVCQVNEHNHAECHCNPGFLLLGDQRTCRDLDECVEGLHECQQFCENTFGSYRCSCSLGFQLSSDSMSCTDVNECMLPAGMARCVFGCVNTTGSFRCVCPAGYSMNITGGHCEDINECMENTGLGPCADACVNTPGSFRCVCSNGYRLAGDGTTCMPECPPGYARKRSDPPGGNSTGPVCVDINECEDTEQTHHHHHQRHKCEWKCVNLPGTHRCICPRGSTRHPNGYQCK</sequence>
<dbReference type="SUPFAM" id="SSF57184">
    <property type="entry name" value="Growth factor receptor domain"/>
    <property type="match status" value="2"/>
</dbReference>
<evidence type="ECO:0000256" key="5">
    <source>
        <dbReference type="ARBA" id="ARBA00022729"/>
    </source>
</evidence>
<evidence type="ECO:0000256" key="9">
    <source>
        <dbReference type="ARBA" id="ARBA00023157"/>
    </source>
</evidence>
<dbReference type="InterPro" id="IPR009030">
    <property type="entry name" value="Growth_fac_rcpt_cys_sf"/>
</dbReference>